<keyword evidence="4 12" id="KW-0285">Flavoprotein</keyword>
<evidence type="ECO:0000256" key="9">
    <source>
        <dbReference type="ARBA" id="ARBA00023002"/>
    </source>
</evidence>
<feature type="domain" description="DUS-like FMN-binding" evidence="15">
    <location>
        <begin position="26"/>
        <end position="322"/>
    </location>
</feature>
<dbReference type="CDD" id="cd02801">
    <property type="entry name" value="DUS_like_FMN"/>
    <property type="match status" value="1"/>
</dbReference>
<dbReference type="PIRSF" id="PIRSF006621">
    <property type="entry name" value="Dus"/>
    <property type="match status" value="1"/>
</dbReference>
<dbReference type="SUPFAM" id="SSF51395">
    <property type="entry name" value="FMN-linked oxidoreductases"/>
    <property type="match status" value="1"/>
</dbReference>
<comment type="catalytic activity">
    <reaction evidence="11">
        <text>a 5,6-dihydrouridine in tRNA + NAD(+) = a uridine in tRNA + NADH + H(+)</text>
        <dbReference type="Rhea" id="RHEA:54452"/>
        <dbReference type="Rhea" id="RHEA-COMP:13339"/>
        <dbReference type="Rhea" id="RHEA-COMP:13887"/>
        <dbReference type="ChEBI" id="CHEBI:15378"/>
        <dbReference type="ChEBI" id="CHEBI:57540"/>
        <dbReference type="ChEBI" id="CHEBI:57945"/>
        <dbReference type="ChEBI" id="CHEBI:65315"/>
        <dbReference type="ChEBI" id="CHEBI:74443"/>
    </reaction>
</comment>
<evidence type="ECO:0000256" key="8">
    <source>
        <dbReference type="ARBA" id="ARBA00022884"/>
    </source>
</evidence>
<dbReference type="Proteomes" id="UP000661435">
    <property type="component" value="Unassembled WGS sequence"/>
</dbReference>
<dbReference type="Pfam" id="PF01207">
    <property type="entry name" value="Dus"/>
    <property type="match status" value="1"/>
</dbReference>
<dbReference type="PROSITE" id="PS01136">
    <property type="entry name" value="UPF0034"/>
    <property type="match status" value="1"/>
</dbReference>
<comment type="cofactor">
    <cofactor evidence="1 12 14">
        <name>FMN</name>
        <dbReference type="ChEBI" id="CHEBI:58210"/>
    </cofactor>
</comment>
<keyword evidence="3" id="KW-0820">tRNA-binding</keyword>
<organism evidence="16 17">
    <name type="scientific">Lawsonibacter hominis</name>
    <dbReference type="NCBI Taxonomy" id="2763053"/>
    <lineage>
        <taxon>Bacteria</taxon>
        <taxon>Bacillati</taxon>
        <taxon>Bacillota</taxon>
        <taxon>Clostridia</taxon>
        <taxon>Eubacteriales</taxon>
        <taxon>Oscillospiraceae</taxon>
        <taxon>Lawsonibacter</taxon>
    </lineage>
</organism>
<dbReference type="InterPro" id="IPR013785">
    <property type="entry name" value="Aldolase_TIM"/>
</dbReference>
<dbReference type="EC" id="1.3.1.-" evidence="12"/>
<keyword evidence="5 12" id="KW-0288">FMN</keyword>
<evidence type="ECO:0000256" key="13">
    <source>
        <dbReference type="PIRSR" id="PIRSR006621-1"/>
    </source>
</evidence>
<protein>
    <recommendedName>
        <fullName evidence="12">tRNA-dihydrouridine synthase</fullName>
        <ecNumber evidence="12">1.3.1.-</ecNumber>
    </recommendedName>
</protein>
<evidence type="ECO:0000256" key="10">
    <source>
        <dbReference type="ARBA" id="ARBA00048205"/>
    </source>
</evidence>
<dbReference type="InterPro" id="IPR001269">
    <property type="entry name" value="DUS_fam"/>
</dbReference>
<evidence type="ECO:0000256" key="11">
    <source>
        <dbReference type="ARBA" id="ARBA00048802"/>
    </source>
</evidence>
<name>A0A8J6J4X4_9FIRM</name>
<dbReference type="PANTHER" id="PTHR45846:SF1">
    <property type="entry name" value="TRNA-DIHYDROURIDINE(47) SYNTHASE [NAD(P)(+)]-LIKE"/>
    <property type="match status" value="1"/>
</dbReference>
<dbReference type="AlphaFoldDB" id="A0A8J6J4X4"/>
<feature type="binding site" evidence="14">
    <location>
        <begin position="238"/>
        <end position="239"/>
    </location>
    <ligand>
        <name>FMN</name>
        <dbReference type="ChEBI" id="CHEBI:58210"/>
    </ligand>
</feature>
<dbReference type="InterPro" id="IPR035587">
    <property type="entry name" value="DUS-like_FMN-bd"/>
</dbReference>
<evidence type="ECO:0000256" key="6">
    <source>
        <dbReference type="ARBA" id="ARBA00022694"/>
    </source>
</evidence>
<dbReference type="EMBL" id="JACOPP010000010">
    <property type="protein sequence ID" value="MBC5733843.1"/>
    <property type="molecule type" value="Genomic_DNA"/>
</dbReference>
<feature type="binding site" evidence="14">
    <location>
        <position position="82"/>
    </location>
    <ligand>
        <name>FMN</name>
        <dbReference type="ChEBI" id="CHEBI:58210"/>
    </ligand>
</feature>
<feature type="active site" description="Proton donor" evidence="13">
    <location>
        <position position="113"/>
    </location>
</feature>
<dbReference type="Gene3D" id="3.20.20.70">
    <property type="entry name" value="Aldolase class I"/>
    <property type="match status" value="1"/>
</dbReference>
<feature type="binding site" evidence="14">
    <location>
        <position position="183"/>
    </location>
    <ligand>
        <name>FMN</name>
        <dbReference type="ChEBI" id="CHEBI:58210"/>
    </ligand>
</feature>
<reference evidence="16" key="1">
    <citation type="submission" date="2020-08" db="EMBL/GenBank/DDBJ databases">
        <title>Genome public.</title>
        <authorList>
            <person name="Liu C."/>
            <person name="Sun Q."/>
        </authorList>
    </citation>
    <scope>NUCLEOTIDE SEQUENCE</scope>
    <source>
        <strain evidence="16">NSJ-51</strain>
    </source>
</reference>
<dbReference type="GO" id="GO:0017150">
    <property type="term" value="F:tRNA dihydrouridine synthase activity"/>
    <property type="evidence" value="ECO:0007669"/>
    <property type="project" value="InterPro"/>
</dbReference>
<dbReference type="GO" id="GO:0050660">
    <property type="term" value="F:flavin adenine dinucleotide binding"/>
    <property type="evidence" value="ECO:0007669"/>
    <property type="project" value="InterPro"/>
</dbReference>
<keyword evidence="14" id="KW-0547">Nucleotide-binding</keyword>
<comment type="caution">
    <text evidence="16">The sequence shown here is derived from an EMBL/GenBank/DDBJ whole genome shotgun (WGS) entry which is preliminary data.</text>
</comment>
<feature type="binding site" evidence="14">
    <location>
        <begin position="28"/>
        <end position="30"/>
    </location>
    <ligand>
        <name>FMN</name>
        <dbReference type="ChEBI" id="CHEBI:58210"/>
    </ligand>
</feature>
<proteinExistence type="inferred from homology"/>
<evidence type="ECO:0000259" key="15">
    <source>
        <dbReference type="Pfam" id="PF01207"/>
    </source>
</evidence>
<dbReference type="InterPro" id="IPR024036">
    <property type="entry name" value="tRNA-dHydroUridine_Synthase_C"/>
</dbReference>
<dbReference type="InterPro" id="IPR018517">
    <property type="entry name" value="tRNA_hU_synthase_CS"/>
</dbReference>
<dbReference type="PANTHER" id="PTHR45846">
    <property type="entry name" value="TRNA-DIHYDROURIDINE(47) SYNTHASE [NAD(P)(+)]-LIKE"/>
    <property type="match status" value="1"/>
</dbReference>
<evidence type="ECO:0000313" key="17">
    <source>
        <dbReference type="Proteomes" id="UP000661435"/>
    </source>
</evidence>
<dbReference type="GO" id="GO:0000049">
    <property type="term" value="F:tRNA binding"/>
    <property type="evidence" value="ECO:0007669"/>
    <property type="project" value="UniProtKB-KW"/>
</dbReference>
<dbReference type="Gene3D" id="1.10.1200.80">
    <property type="entry name" value="Putative flavin oxidoreducatase, domain 2"/>
    <property type="match status" value="1"/>
</dbReference>
<evidence type="ECO:0000256" key="4">
    <source>
        <dbReference type="ARBA" id="ARBA00022630"/>
    </source>
</evidence>
<evidence type="ECO:0000256" key="5">
    <source>
        <dbReference type="ARBA" id="ARBA00022643"/>
    </source>
</evidence>
<keyword evidence="8" id="KW-0694">RNA-binding</keyword>
<evidence type="ECO:0000256" key="12">
    <source>
        <dbReference type="PIRNR" id="PIRNR006621"/>
    </source>
</evidence>
<keyword evidence="9 12" id="KW-0560">Oxidoreductase</keyword>
<evidence type="ECO:0000256" key="3">
    <source>
        <dbReference type="ARBA" id="ARBA00022555"/>
    </source>
</evidence>
<comment type="catalytic activity">
    <reaction evidence="10">
        <text>a 5,6-dihydrouridine in tRNA + NADP(+) = a uridine in tRNA + NADPH + H(+)</text>
        <dbReference type="Rhea" id="RHEA:23624"/>
        <dbReference type="Rhea" id="RHEA-COMP:13339"/>
        <dbReference type="Rhea" id="RHEA-COMP:13887"/>
        <dbReference type="ChEBI" id="CHEBI:15378"/>
        <dbReference type="ChEBI" id="CHEBI:57783"/>
        <dbReference type="ChEBI" id="CHEBI:58349"/>
        <dbReference type="ChEBI" id="CHEBI:65315"/>
        <dbReference type="ChEBI" id="CHEBI:74443"/>
    </reaction>
</comment>
<accession>A0A8J6J4X4</accession>
<gene>
    <name evidence="16" type="primary">dusB</name>
    <name evidence="16" type="ORF">H8S57_08885</name>
</gene>
<dbReference type="InterPro" id="IPR004652">
    <property type="entry name" value="DusB-like"/>
</dbReference>
<evidence type="ECO:0000256" key="1">
    <source>
        <dbReference type="ARBA" id="ARBA00001917"/>
    </source>
</evidence>
<evidence type="ECO:0000313" key="16">
    <source>
        <dbReference type="EMBL" id="MBC5733843.1"/>
    </source>
</evidence>
<comment type="function">
    <text evidence="2 12">Catalyzes the synthesis of 5,6-dihydrouridine (D), a modified base found in the D-loop of most tRNAs, via the reduction of the C5-C6 double bond in target uridines.</text>
</comment>
<feature type="binding site" evidence="14">
    <location>
        <position position="153"/>
    </location>
    <ligand>
        <name>FMN</name>
        <dbReference type="ChEBI" id="CHEBI:58210"/>
    </ligand>
</feature>
<dbReference type="NCBIfam" id="TIGR00737">
    <property type="entry name" value="nifR3_yhdG"/>
    <property type="match status" value="1"/>
</dbReference>
<keyword evidence="6 12" id="KW-0819">tRNA processing</keyword>
<keyword evidence="17" id="KW-1185">Reference proteome</keyword>
<keyword evidence="7" id="KW-0521">NADP</keyword>
<sequence length="335" mass="36235">MIHTLYNTSRYVVQIGNITINSRLALAPMAGVTDLAFRTVCRELGAGYTVTEMVSAKALCYQDKKSIPLLELGAGEHPAAVQLFGSDPCCMEQAAGIAAERSGAEIIDVNMGCPVPKVAQNGDGSGLMRTPDLAVRVAEAVIRGAGGRPVTVKFRLGWDKGCINCVEFAEAMEQAGVSAVAVHGRTRTQMYAGRANWDYIRAVKEAVSIPVLANGDVFSAEDAVHILKYTGADMAMIGRGCFGNPWLFQQARAALEGQEIPPLPPLARRCDTAVRQFRLAAEHKGEHIACLEARKHYAWYLRGVPHAGYYKEQISQVSTLADIERITAGIQRDLC</sequence>
<evidence type="ECO:0000256" key="14">
    <source>
        <dbReference type="PIRSR" id="PIRSR006621-2"/>
    </source>
</evidence>
<comment type="similarity">
    <text evidence="12">Belongs to the dus family.</text>
</comment>
<evidence type="ECO:0000256" key="7">
    <source>
        <dbReference type="ARBA" id="ARBA00022857"/>
    </source>
</evidence>
<evidence type="ECO:0000256" key="2">
    <source>
        <dbReference type="ARBA" id="ARBA00002790"/>
    </source>
</evidence>